<gene>
    <name evidence="1" type="ORF">HNQ80_000288</name>
</gene>
<dbReference type="Proteomes" id="UP000579281">
    <property type="component" value="Unassembled WGS sequence"/>
</dbReference>
<sequence length="50" mass="5916">MLIWTFSKYGPIISKNPKLVFIQGNFIVHIDQYHLTLKYIIYGGVSCEYY</sequence>
<comment type="caution">
    <text evidence="1">The sequence shown here is derived from an EMBL/GenBank/DDBJ whole genome shotgun (WGS) entry which is preliminary data.</text>
</comment>
<protein>
    <submittedName>
        <fullName evidence="1">Uncharacterized protein</fullName>
    </submittedName>
</protein>
<dbReference type="EMBL" id="JACHEN010000001">
    <property type="protein sequence ID" value="MBB6214219.1"/>
    <property type="molecule type" value="Genomic_DNA"/>
</dbReference>
<name>A0A841KVK1_9FIRM</name>
<organism evidence="1 2">
    <name type="scientific">Anaerosolibacter carboniphilus</name>
    <dbReference type="NCBI Taxonomy" id="1417629"/>
    <lineage>
        <taxon>Bacteria</taxon>
        <taxon>Bacillati</taxon>
        <taxon>Bacillota</taxon>
        <taxon>Clostridia</taxon>
        <taxon>Peptostreptococcales</taxon>
        <taxon>Thermotaleaceae</taxon>
        <taxon>Anaerosolibacter</taxon>
    </lineage>
</organism>
<proteinExistence type="predicted"/>
<evidence type="ECO:0000313" key="1">
    <source>
        <dbReference type="EMBL" id="MBB6214219.1"/>
    </source>
</evidence>
<reference evidence="1 2" key="1">
    <citation type="submission" date="2020-08" db="EMBL/GenBank/DDBJ databases">
        <title>Genomic Encyclopedia of Type Strains, Phase IV (KMG-IV): sequencing the most valuable type-strain genomes for metagenomic binning, comparative biology and taxonomic classification.</title>
        <authorList>
            <person name="Goeker M."/>
        </authorList>
    </citation>
    <scope>NUCLEOTIDE SEQUENCE [LARGE SCALE GENOMIC DNA]</scope>
    <source>
        <strain evidence="1 2">DSM 103526</strain>
    </source>
</reference>
<keyword evidence="2" id="KW-1185">Reference proteome</keyword>
<accession>A0A841KVK1</accession>
<evidence type="ECO:0000313" key="2">
    <source>
        <dbReference type="Proteomes" id="UP000579281"/>
    </source>
</evidence>
<dbReference type="AlphaFoldDB" id="A0A841KVK1"/>